<proteinExistence type="predicted"/>
<dbReference type="EMBL" id="JAEUBD010001266">
    <property type="protein sequence ID" value="KAH3662915.1"/>
    <property type="molecule type" value="Genomic_DNA"/>
</dbReference>
<evidence type="ECO:0000313" key="1">
    <source>
        <dbReference type="EMBL" id="KAH3662915.1"/>
    </source>
</evidence>
<reference evidence="1" key="2">
    <citation type="submission" date="2021-01" db="EMBL/GenBank/DDBJ databases">
        <authorList>
            <person name="Schikora-Tamarit M.A."/>
        </authorList>
    </citation>
    <scope>NUCLEOTIDE SEQUENCE</scope>
    <source>
        <strain evidence="1">NCAIM Y.01608</strain>
    </source>
</reference>
<reference evidence="1" key="1">
    <citation type="journal article" date="2021" name="Open Biol.">
        <title>Shared evolutionary footprints suggest mitochondrial oxidative damage underlies multiple complex I losses in fungi.</title>
        <authorList>
            <person name="Schikora-Tamarit M.A."/>
            <person name="Marcet-Houben M."/>
            <person name="Nosek J."/>
            <person name="Gabaldon T."/>
        </authorList>
    </citation>
    <scope>NUCLEOTIDE SEQUENCE</scope>
    <source>
        <strain evidence="1">NCAIM Y.01608</strain>
    </source>
</reference>
<gene>
    <name evidence="1" type="ORF">OGATHE_004491</name>
</gene>
<dbReference type="AlphaFoldDB" id="A0A9P8T2F8"/>
<name>A0A9P8T2F8_9ASCO</name>
<accession>A0A9P8T2F8</accession>
<protein>
    <submittedName>
        <fullName evidence="1">Uncharacterized protein</fullName>
    </submittedName>
</protein>
<sequence length="129" mass="13436">MLASAARVRYGSFSSSTATSPHTSAQALSCMVRRLGHEYLAASRAVLLAAASVASLELVPSRSSETTPTYLVTLSGCSSTTDTVLVTLWNAAASVSLIQEALTFSREYSVACLYSTPSGCTVMKMPASS</sequence>
<dbReference type="Proteomes" id="UP000788993">
    <property type="component" value="Unassembled WGS sequence"/>
</dbReference>
<organism evidence="1 2">
    <name type="scientific">Ogataea polymorpha</name>
    <dbReference type="NCBI Taxonomy" id="460523"/>
    <lineage>
        <taxon>Eukaryota</taxon>
        <taxon>Fungi</taxon>
        <taxon>Dikarya</taxon>
        <taxon>Ascomycota</taxon>
        <taxon>Saccharomycotina</taxon>
        <taxon>Pichiomycetes</taxon>
        <taxon>Pichiales</taxon>
        <taxon>Pichiaceae</taxon>
        <taxon>Ogataea</taxon>
    </lineage>
</organism>
<comment type="caution">
    <text evidence="1">The sequence shown here is derived from an EMBL/GenBank/DDBJ whole genome shotgun (WGS) entry which is preliminary data.</text>
</comment>
<keyword evidence="2" id="KW-1185">Reference proteome</keyword>
<evidence type="ECO:0000313" key="2">
    <source>
        <dbReference type="Proteomes" id="UP000788993"/>
    </source>
</evidence>